<dbReference type="RefSeq" id="WP_344493224.1">
    <property type="nucleotide sequence ID" value="NZ_BAAAUD010000018.1"/>
</dbReference>
<evidence type="ECO:0000313" key="2">
    <source>
        <dbReference type="EMBL" id="GAA2933777.1"/>
    </source>
</evidence>
<protein>
    <submittedName>
        <fullName evidence="2">Uncharacterized protein</fullName>
    </submittedName>
</protein>
<reference evidence="3" key="1">
    <citation type="journal article" date="2019" name="Int. J. Syst. Evol. Microbiol.">
        <title>The Global Catalogue of Microorganisms (GCM) 10K type strain sequencing project: providing services to taxonomists for standard genome sequencing and annotation.</title>
        <authorList>
            <consortium name="The Broad Institute Genomics Platform"/>
            <consortium name="The Broad Institute Genome Sequencing Center for Infectious Disease"/>
            <person name="Wu L."/>
            <person name="Ma J."/>
        </authorList>
    </citation>
    <scope>NUCLEOTIDE SEQUENCE [LARGE SCALE GENOMIC DNA]</scope>
    <source>
        <strain evidence="3">JCM 9088</strain>
    </source>
</reference>
<name>A0ABP6JL92_9ACTN</name>
<feature type="region of interest" description="Disordered" evidence="1">
    <location>
        <begin position="106"/>
        <end position="129"/>
    </location>
</feature>
<accession>A0ABP6JL92</accession>
<proteinExistence type="predicted"/>
<keyword evidence="3" id="KW-1185">Reference proteome</keyword>
<gene>
    <name evidence="2" type="ORF">GCM10010446_18210</name>
</gene>
<evidence type="ECO:0000313" key="3">
    <source>
        <dbReference type="Proteomes" id="UP001500403"/>
    </source>
</evidence>
<organism evidence="2 3">
    <name type="scientific">Streptomyces enissocaesilis</name>
    <dbReference type="NCBI Taxonomy" id="332589"/>
    <lineage>
        <taxon>Bacteria</taxon>
        <taxon>Bacillati</taxon>
        <taxon>Actinomycetota</taxon>
        <taxon>Actinomycetes</taxon>
        <taxon>Kitasatosporales</taxon>
        <taxon>Streptomycetaceae</taxon>
        <taxon>Streptomyces</taxon>
        <taxon>Streptomyces rochei group</taxon>
    </lineage>
</organism>
<evidence type="ECO:0000256" key="1">
    <source>
        <dbReference type="SAM" id="MobiDB-lite"/>
    </source>
</evidence>
<dbReference type="Proteomes" id="UP001500403">
    <property type="component" value="Unassembled WGS sequence"/>
</dbReference>
<dbReference type="EMBL" id="BAAAUD010000018">
    <property type="protein sequence ID" value="GAA2933777.1"/>
    <property type="molecule type" value="Genomic_DNA"/>
</dbReference>
<sequence>MYLNKSSGNYGCSSYKYGTYCAAPATIRASWVDDYVTDEFLRAAGPVQITHVTEIPGYDPQPEIDATIAEMEDHDQQKDRRKSKAGMAAWQRRADALDTRLAELEAREKTEPRRKAVPTGRTYADDWHSGDTTARRTMLVDAGAHLVVKRGTKGGWRTLDTRRVEFTISGDLDPAIEPNVTEAENIASEVRGDTPAPGITVRLAESVPITEPVPELVPLAA</sequence>
<comment type="caution">
    <text evidence="2">The sequence shown here is derived from an EMBL/GenBank/DDBJ whole genome shotgun (WGS) entry which is preliminary data.</text>
</comment>